<protein>
    <submittedName>
        <fullName evidence="2">DUF4168 domain-containing protein</fullName>
    </submittedName>
</protein>
<reference evidence="2 3" key="1">
    <citation type="submission" date="2019-08" db="EMBL/GenBank/DDBJ databases">
        <authorList>
            <person name="Seo Y.L."/>
        </authorList>
    </citation>
    <scope>NUCLEOTIDE SEQUENCE [LARGE SCALE GENOMIC DNA]</scope>
    <source>
        <strain evidence="2 3">MaA-C15</strain>
    </source>
</reference>
<evidence type="ECO:0000313" key="2">
    <source>
        <dbReference type="EMBL" id="TYR35238.1"/>
    </source>
</evidence>
<accession>A0A5D4H3J8</accession>
<reference evidence="2 3" key="2">
    <citation type="submission" date="2019-09" db="EMBL/GenBank/DDBJ databases">
        <title>Mesorhizobium sp. MaA-C15 isolated from Microcystis aeruginosa.</title>
        <authorList>
            <person name="Jeong S.E."/>
            <person name="Jin H.M."/>
            <person name="Jeon C.O."/>
        </authorList>
    </citation>
    <scope>NUCLEOTIDE SEQUENCE [LARGE SCALE GENOMIC DNA]</scope>
    <source>
        <strain evidence="2 3">MaA-C15</strain>
    </source>
</reference>
<dbReference type="EMBL" id="VSZS01000053">
    <property type="protein sequence ID" value="TYR35238.1"/>
    <property type="molecule type" value="Genomic_DNA"/>
</dbReference>
<dbReference type="Proteomes" id="UP000323258">
    <property type="component" value="Unassembled WGS sequence"/>
</dbReference>
<gene>
    <name evidence="2" type="ORF">FY036_02900</name>
</gene>
<sequence>MKGATQRKPEMIQRCSSCDASFRLCLPATLSTLAGKEMSLPFGQSDCRCTHLRHSRHSLGSFRRFRLRWCSHSGESRLCEGLFRPQGPRRGYVSMTFNKTLLSGLSALAIGLGASLGVANAQDDAAPAPQMEAPAAAPAPAMDDDKLKSFAVAFLEVTKVTQSYQPQMEGASPEDQQRLQQEAGEKMVEAVSEADGISVDEYNMIIQAAQTDPELAQRINGHITEAAGETQPAPAE</sequence>
<evidence type="ECO:0000259" key="1">
    <source>
        <dbReference type="Pfam" id="PF13767"/>
    </source>
</evidence>
<keyword evidence="3" id="KW-1185">Reference proteome</keyword>
<dbReference type="AlphaFoldDB" id="A0A5D4H3J8"/>
<dbReference type="Pfam" id="PF13767">
    <property type="entry name" value="DUF4168"/>
    <property type="match status" value="1"/>
</dbReference>
<dbReference type="InterPro" id="IPR025433">
    <property type="entry name" value="DUF4168"/>
</dbReference>
<comment type="caution">
    <text evidence="2">The sequence shown here is derived from an EMBL/GenBank/DDBJ whole genome shotgun (WGS) entry which is preliminary data.</text>
</comment>
<feature type="domain" description="DUF4168" evidence="1">
    <location>
        <begin position="144"/>
        <end position="219"/>
    </location>
</feature>
<proteinExistence type="predicted"/>
<evidence type="ECO:0000313" key="3">
    <source>
        <dbReference type="Proteomes" id="UP000323258"/>
    </source>
</evidence>
<name>A0A5D4H3J8_9HYPH</name>
<organism evidence="2 3">
    <name type="scientific">Neoaquamicrobium microcysteis</name>
    <dbReference type="NCBI Taxonomy" id="2682781"/>
    <lineage>
        <taxon>Bacteria</taxon>
        <taxon>Pseudomonadati</taxon>
        <taxon>Pseudomonadota</taxon>
        <taxon>Alphaproteobacteria</taxon>
        <taxon>Hyphomicrobiales</taxon>
        <taxon>Phyllobacteriaceae</taxon>
        <taxon>Neoaquamicrobium</taxon>
    </lineage>
</organism>